<sequence length="265" mass="30474">MKTILLFVLFMIPNIIFSQVKDHAAYTMNKLSSYEKRKLRYSESREDGKYFLFQAGLRNHKTTPGENIYFNINGELDGVVSGLYGIRKGNISLETGFGFIWHNSTINHFLGNTGEKLETYVNFNSGYLPLGFRYDIPLDEKKSVRFGAHASANIIIFSTRKPSQSGIITYYRNSGTENIYIDFQIEEKKFPAFFKVGLHSEIAIFKSSFLVIQGSYILSPTTYRTISYNWELNNESGSFRNETKIDGLIFEIAYKLPLNIFNLEK</sequence>
<reference evidence="1 2" key="1">
    <citation type="submission" date="2020-08" db="EMBL/GenBank/DDBJ databases">
        <title>Genomic Encyclopedia of Type Strains, Phase IV (KMG-IV): sequencing the most valuable type-strain genomes for metagenomic binning, comparative biology and taxonomic classification.</title>
        <authorList>
            <person name="Goeker M."/>
        </authorList>
    </citation>
    <scope>NUCLEOTIDE SEQUENCE [LARGE SCALE GENOMIC DNA]</scope>
    <source>
        <strain evidence="1 2">DSM 102044</strain>
    </source>
</reference>
<keyword evidence="2" id="KW-1185">Reference proteome</keyword>
<evidence type="ECO:0000313" key="2">
    <source>
        <dbReference type="Proteomes" id="UP000588604"/>
    </source>
</evidence>
<comment type="caution">
    <text evidence="1">The sequence shown here is derived from an EMBL/GenBank/DDBJ whole genome shotgun (WGS) entry which is preliminary data.</text>
</comment>
<dbReference type="EMBL" id="JACIJO010000001">
    <property type="protein sequence ID" value="MBB6324763.1"/>
    <property type="molecule type" value="Genomic_DNA"/>
</dbReference>
<dbReference type="RefSeq" id="WP_184492720.1">
    <property type="nucleotide sequence ID" value="NZ_JACIJO010000001.1"/>
</dbReference>
<proteinExistence type="predicted"/>
<name>A0A841MDF1_9BACT</name>
<protein>
    <recommendedName>
        <fullName evidence="3">Outer membrane protein beta-barrel domain-containing protein</fullName>
    </recommendedName>
</protein>
<organism evidence="1 2">
    <name type="scientific">Algoriphagus iocasae</name>
    <dbReference type="NCBI Taxonomy" id="1836499"/>
    <lineage>
        <taxon>Bacteria</taxon>
        <taxon>Pseudomonadati</taxon>
        <taxon>Bacteroidota</taxon>
        <taxon>Cytophagia</taxon>
        <taxon>Cytophagales</taxon>
        <taxon>Cyclobacteriaceae</taxon>
        <taxon>Algoriphagus</taxon>
    </lineage>
</organism>
<dbReference type="AlphaFoldDB" id="A0A841MDF1"/>
<gene>
    <name evidence="1" type="ORF">FHS59_000378</name>
</gene>
<evidence type="ECO:0000313" key="1">
    <source>
        <dbReference type="EMBL" id="MBB6324763.1"/>
    </source>
</evidence>
<dbReference type="Proteomes" id="UP000588604">
    <property type="component" value="Unassembled WGS sequence"/>
</dbReference>
<accession>A0A841MDF1</accession>
<evidence type="ECO:0008006" key="3">
    <source>
        <dbReference type="Google" id="ProtNLM"/>
    </source>
</evidence>